<protein>
    <submittedName>
        <fullName evidence="1">Uncharacterized protein</fullName>
    </submittedName>
</protein>
<name>A0A6M3LC80_9ZZZZ</name>
<reference evidence="1" key="1">
    <citation type="submission" date="2020-03" db="EMBL/GenBank/DDBJ databases">
        <title>The deep terrestrial virosphere.</title>
        <authorList>
            <person name="Holmfeldt K."/>
            <person name="Nilsson E."/>
            <person name="Simone D."/>
            <person name="Lopez-Fernandez M."/>
            <person name="Wu X."/>
            <person name="de Brujin I."/>
            <person name="Lundin D."/>
            <person name="Andersson A."/>
            <person name="Bertilsson S."/>
            <person name="Dopson M."/>
        </authorList>
    </citation>
    <scope>NUCLEOTIDE SEQUENCE</scope>
    <source>
        <strain evidence="1">MM415B03427</strain>
    </source>
</reference>
<dbReference type="EMBL" id="MT142971">
    <property type="protein sequence ID" value="QJA91232.1"/>
    <property type="molecule type" value="Genomic_DNA"/>
</dbReference>
<sequence>MKDDIKKNYKKLKKANCIKWIATPTGKIIQRKVTDDMGQEIAPELYPYDEAALLKDKAELQAVLDAAQADYDNGVSEIGEIIKDAKKAK</sequence>
<organism evidence="1">
    <name type="scientific">viral metagenome</name>
    <dbReference type="NCBI Taxonomy" id="1070528"/>
    <lineage>
        <taxon>unclassified sequences</taxon>
        <taxon>metagenomes</taxon>
        <taxon>organismal metagenomes</taxon>
    </lineage>
</organism>
<dbReference type="AlphaFoldDB" id="A0A6M3LC80"/>
<gene>
    <name evidence="1" type="ORF">MM415B03427_0011</name>
</gene>
<accession>A0A6M3LC80</accession>
<proteinExistence type="predicted"/>
<evidence type="ECO:0000313" key="1">
    <source>
        <dbReference type="EMBL" id="QJA91232.1"/>
    </source>
</evidence>